<proteinExistence type="predicted"/>
<organism evidence="2 3">
    <name type="scientific">Zophobas morio</name>
    <dbReference type="NCBI Taxonomy" id="2755281"/>
    <lineage>
        <taxon>Eukaryota</taxon>
        <taxon>Metazoa</taxon>
        <taxon>Ecdysozoa</taxon>
        <taxon>Arthropoda</taxon>
        <taxon>Hexapoda</taxon>
        <taxon>Insecta</taxon>
        <taxon>Pterygota</taxon>
        <taxon>Neoptera</taxon>
        <taxon>Endopterygota</taxon>
        <taxon>Coleoptera</taxon>
        <taxon>Polyphaga</taxon>
        <taxon>Cucujiformia</taxon>
        <taxon>Tenebrionidae</taxon>
        <taxon>Zophobas</taxon>
    </lineage>
</organism>
<dbReference type="Proteomes" id="UP001168821">
    <property type="component" value="Unassembled WGS sequence"/>
</dbReference>
<feature type="compositionally biased region" description="Basic and acidic residues" evidence="1">
    <location>
        <begin position="7"/>
        <end position="21"/>
    </location>
</feature>
<evidence type="ECO:0000256" key="1">
    <source>
        <dbReference type="SAM" id="MobiDB-lite"/>
    </source>
</evidence>
<comment type="caution">
    <text evidence="2">The sequence shown here is derived from an EMBL/GenBank/DDBJ whole genome shotgun (WGS) entry which is preliminary data.</text>
</comment>
<evidence type="ECO:0000313" key="3">
    <source>
        <dbReference type="Proteomes" id="UP001168821"/>
    </source>
</evidence>
<gene>
    <name evidence="2" type="ORF">Zmor_000721</name>
</gene>
<accession>A0AA38IZR5</accession>
<keyword evidence="3" id="KW-1185">Reference proteome</keyword>
<reference evidence="2" key="1">
    <citation type="journal article" date="2023" name="G3 (Bethesda)">
        <title>Whole genome assemblies of Zophobas morio and Tenebrio molitor.</title>
        <authorList>
            <person name="Kaur S."/>
            <person name="Stinson S.A."/>
            <person name="diCenzo G.C."/>
        </authorList>
    </citation>
    <scope>NUCLEOTIDE SEQUENCE</scope>
    <source>
        <strain evidence="2">QUZm001</strain>
    </source>
</reference>
<sequence length="109" mass="11533">MMLALTMRREHDDSRSERDDAVPAATGGDEFVDILQVQQLLLDGGRGREPPPPPPDGRARLLDAAAFAAPPYYYGPTGYGQTTSSVDDLVALWFAAGPSSAAGLSLTIT</sequence>
<dbReference type="EMBL" id="JALNTZ010000001">
    <property type="protein sequence ID" value="KAJ3665215.1"/>
    <property type="molecule type" value="Genomic_DNA"/>
</dbReference>
<dbReference type="AlphaFoldDB" id="A0AA38IZR5"/>
<protein>
    <submittedName>
        <fullName evidence="2">Uncharacterized protein</fullName>
    </submittedName>
</protein>
<name>A0AA38IZR5_9CUCU</name>
<feature type="region of interest" description="Disordered" evidence="1">
    <location>
        <begin position="1"/>
        <end position="26"/>
    </location>
</feature>
<evidence type="ECO:0000313" key="2">
    <source>
        <dbReference type="EMBL" id="KAJ3665215.1"/>
    </source>
</evidence>